<protein>
    <submittedName>
        <fullName evidence="1">Uncharacterized protein</fullName>
    </submittedName>
</protein>
<dbReference type="EMBL" id="KK115214">
    <property type="protein sequence ID" value="KFM64464.1"/>
    <property type="molecule type" value="Genomic_DNA"/>
</dbReference>
<accession>A0A087TH75</accession>
<keyword evidence="2" id="KW-1185">Reference proteome</keyword>
<sequence>MRWIVKGKKPPLFSASCTLQENLKGVSVKDLTVNQLWC</sequence>
<dbReference type="AlphaFoldDB" id="A0A087TH75"/>
<organism evidence="1 2">
    <name type="scientific">Stegodyphus mimosarum</name>
    <name type="common">African social velvet spider</name>
    <dbReference type="NCBI Taxonomy" id="407821"/>
    <lineage>
        <taxon>Eukaryota</taxon>
        <taxon>Metazoa</taxon>
        <taxon>Ecdysozoa</taxon>
        <taxon>Arthropoda</taxon>
        <taxon>Chelicerata</taxon>
        <taxon>Arachnida</taxon>
        <taxon>Araneae</taxon>
        <taxon>Araneomorphae</taxon>
        <taxon>Entelegynae</taxon>
        <taxon>Eresoidea</taxon>
        <taxon>Eresidae</taxon>
        <taxon>Stegodyphus</taxon>
    </lineage>
</organism>
<evidence type="ECO:0000313" key="2">
    <source>
        <dbReference type="Proteomes" id="UP000054359"/>
    </source>
</evidence>
<reference evidence="1 2" key="1">
    <citation type="submission" date="2013-11" db="EMBL/GenBank/DDBJ databases">
        <title>Genome sequencing of Stegodyphus mimosarum.</title>
        <authorList>
            <person name="Bechsgaard J."/>
        </authorList>
    </citation>
    <scope>NUCLEOTIDE SEQUENCE [LARGE SCALE GENOMIC DNA]</scope>
</reference>
<proteinExistence type="predicted"/>
<evidence type="ECO:0000313" key="1">
    <source>
        <dbReference type="EMBL" id="KFM64464.1"/>
    </source>
</evidence>
<feature type="non-terminal residue" evidence="1">
    <location>
        <position position="38"/>
    </location>
</feature>
<name>A0A087TH75_STEMI</name>
<gene>
    <name evidence="1" type="ORF">X975_13129</name>
</gene>
<dbReference type="Proteomes" id="UP000054359">
    <property type="component" value="Unassembled WGS sequence"/>
</dbReference>